<gene>
    <name evidence="2" type="ORF">PMAYCL1PPCAC_06123</name>
</gene>
<evidence type="ECO:0000313" key="2">
    <source>
        <dbReference type="EMBL" id="GMR35928.1"/>
    </source>
</evidence>
<sequence length="150" mass="17240">MEIRGRGRGGMERETGRSDLLTNFTGHEVKEHALGSRILRHGHLPLEETLSLEVVLEHRHRTHMESEVEVSECGSSLLLVVLLPALFVRENLERLRDLLQLGLSFCLSVLVRVVPECERPIRLLDLLWRGCLRESEHLVVVLLALRRYHS</sequence>
<dbReference type="EMBL" id="BTRK01000002">
    <property type="protein sequence ID" value="GMR35928.1"/>
    <property type="molecule type" value="Genomic_DNA"/>
</dbReference>
<protein>
    <submittedName>
        <fullName evidence="2">Uncharacterized protein</fullName>
    </submittedName>
</protein>
<keyword evidence="3" id="KW-1185">Reference proteome</keyword>
<proteinExistence type="predicted"/>
<reference evidence="3" key="1">
    <citation type="submission" date="2022-10" db="EMBL/GenBank/DDBJ databases">
        <title>Genome assembly of Pristionchus species.</title>
        <authorList>
            <person name="Yoshida K."/>
            <person name="Sommer R.J."/>
        </authorList>
    </citation>
    <scope>NUCLEOTIDE SEQUENCE [LARGE SCALE GENOMIC DNA]</scope>
    <source>
        <strain evidence="3">RS5460</strain>
    </source>
</reference>
<dbReference type="Proteomes" id="UP001328107">
    <property type="component" value="Unassembled WGS sequence"/>
</dbReference>
<accession>A0AAN5C3N9</accession>
<name>A0AAN5C3N9_9BILA</name>
<feature type="region of interest" description="Disordered" evidence="1">
    <location>
        <begin position="1"/>
        <end position="20"/>
    </location>
</feature>
<feature type="non-terminal residue" evidence="2">
    <location>
        <position position="150"/>
    </location>
</feature>
<comment type="caution">
    <text evidence="2">The sequence shown here is derived from an EMBL/GenBank/DDBJ whole genome shotgun (WGS) entry which is preliminary data.</text>
</comment>
<evidence type="ECO:0000313" key="3">
    <source>
        <dbReference type="Proteomes" id="UP001328107"/>
    </source>
</evidence>
<organism evidence="2 3">
    <name type="scientific">Pristionchus mayeri</name>
    <dbReference type="NCBI Taxonomy" id="1317129"/>
    <lineage>
        <taxon>Eukaryota</taxon>
        <taxon>Metazoa</taxon>
        <taxon>Ecdysozoa</taxon>
        <taxon>Nematoda</taxon>
        <taxon>Chromadorea</taxon>
        <taxon>Rhabditida</taxon>
        <taxon>Rhabditina</taxon>
        <taxon>Diplogasteromorpha</taxon>
        <taxon>Diplogasteroidea</taxon>
        <taxon>Neodiplogasteridae</taxon>
        <taxon>Pristionchus</taxon>
    </lineage>
</organism>
<dbReference type="AlphaFoldDB" id="A0AAN5C3N9"/>
<evidence type="ECO:0000256" key="1">
    <source>
        <dbReference type="SAM" id="MobiDB-lite"/>
    </source>
</evidence>
<feature type="compositionally biased region" description="Basic and acidic residues" evidence="1">
    <location>
        <begin position="1"/>
        <end position="17"/>
    </location>
</feature>